<keyword evidence="7" id="KW-1185">Reference proteome</keyword>
<comment type="caution">
    <text evidence="6">The sequence shown here is derived from an EMBL/GenBank/DDBJ whole genome shotgun (WGS) entry which is preliminary data.</text>
</comment>
<dbReference type="InterPro" id="IPR051010">
    <property type="entry name" value="BCAA_transport"/>
</dbReference>
<organism evidence="6 7">
    <name type="scientific">Candidula unifasciata</name>
    <dbReference type="NCBI Taxonomy" id="100452"/>
    <lineage>
        <taxon>Eukaryota</taxon>
        <taxon>Metazoa</taxon>
        <taxon>Spiralia</taxon>
        <taxon>Lophotrochozoa</taxon>
        <taxon>Mollusca</taxon>
        <taxon>Gastropoda</taxon>
        <taxon>Heterobranchia</taxon>
        <taxon>Euthyneura</taxon>
        <taxon>Panpulmonata</taxon>
        <taxon>Eupulmonata</taxon>
        <taxon>Stylommatophora</taxon>
        <taxon>Helicina</taxon>
        <taxon>Helicoidea</taxon>
        <taxon>Geomitridae</taxon>
        <taxon>Candidula</taxon>
    </lineage>
</organism>
<protein>
    <recommendedName>
        <fullName evidence="5">Receptor ligand binding region domain-containing protein</fullName>
    </recommendedName>
</protein>
<evidence type="ECO:0000313" key="6">
    <source>
        <dbReference type="EMBL" id="CAG5117813.1"/>
    </source>
</evidence>
<dbReference type="InterPro" id="IPR028082">
    <property type="entry name" value="Peripla_BP_I"/>
</dbReference>
<dbReference type="SUPFAM" id="SSF53822">
    <property type="entry name" value="Periplasmic binding protein-like I"/>
    <property type="match status" value="1"/>
</dbReference>
<keyword evidence="4" id="KW-0472">Membrane</keyword>
<evidence type="ECO:0000259" key="5">
    <source>
        <dbReference type="Pfam" id="PF01094"/>
    </source>
</evidence>
<dbReference type="PANTHER" id="PTHR30483:SF6">
    <property type="entry name" value="PERIPLASMIC BINDING PROTEIN OF ABC TRANSPORTER FOR NATURAL AMINO ACIDS"/>
    <property type="match status" value="1"/>
</dbReference>
<feature type="non-terminal residue" evidence="6">
    <location>
        <position position="197"/>
    </location>
</feature>
<evidence type="ECO:0000313" key="7">
    <source>
        <dbReference type="Proteomes" id="UP000678393"/>
    </source>
</evidence>
<dbReference type="InterPro" id="IPR001828">
    <property type="entry name" value="ANF_lig-bd_rcpt"/>
</dbReference>
<dbReference type="Proteomes" id="UP000678393">
    <property type="component" value="Unassembled WGS sequence"/>
</dbReference>
<keyword evidence="2" id="KW-0812">Transmembrane</keyword>
<gene>
    <name evidence="6" type="ORF">CUNI_LOCUS3371</name>
</gene>
<evidence type="ECO:0000256" key="1">
    <source>
        <dbReference type="ARBA" id="ARBA00004370"/>
    </source>
</evidence>
<evidence type="ECO:0000256" key="4">
    <source>
        <dbReference type="ARBA" id="ARBA00023136"/>
    </source>
</evidence>
<keyword evidence="3" id="KW-1133">Transmembrane helix</keyword>
<feature type="domain" description="Receptor ligand binding region" evidence="5">
    <location>
        <begin position="17"/>
        <end position="196"/>
    </location>
</feature>
<dbReference type="AlphaFoldDB" id="A0A8S3YL55"/>
<sequence length="197" mass="22136">VITIGASLSSERTEYEFRQAVSALNRNLAHTRLIFNSTSILMDSNPIRSALDICDRLLTQHVFTVVASHPNSTDHSPISVSYTCGYYKIPVIGISARDSAFSDVNVHKMFLRTVPPYSHQADVWTRLLVDLSWHKVIFLYSADEEGRSILSRFQNLADENGIRIEPSVKYAPGEKNYTAELEPILKHTSRVILLTAS</sequence>
<dbReference type="Gene3D" id="3.40.50.2300">
    <property type="match status" value="1"/>
</dbReference>
<evidence type="ECO:0000256" key="3">
    <source>
        <dbReference type="ARBA" id="ARBA00022989"/>
    </source>
</evidence>
<dbReference type="OrthoDB" id="6145618at2759"/>
<reference evidence="6" key="1">
    <citation type="submission" date="2021-04" db="EMBL/GenBank/DDBJ databases">
        <authorList>
            <consortium name="Molecular Ecology Group"/>
        </authorList>
    </citation>
    <scope>NUCLEOTIDE SEQUENCE</scope>
</reference>
<dbReference type="Pfam" id="PF01094">
    <property type="entry name" value="ANF_receptor"/>
    <property type="match status" value="1"/>
</dbReference>
<proteinExistence type="predicted"/>
<comment type="subcellular location">
    <subcellularLocation>
        <location evidence="1">Membrane</location>
    </subcellularLocation>
</comment>
<name>A0A8S3YL55_9EUPU</name>
<evidence type="ECO:0000256" key="2">
    <source>
        <dbReference type="ARBA" id="ARBA00022692"/>
    </source>
</evidence>
<dbReference type="GO" id="GO:0016020">
    <property type="term" value="C:membrane"/>
    <property type="evidence" value="ECO:0007669"/>
    <property type="project" value="UniProtKB-SubCell"/>
</dbReference>
<feature type="non-terminal residue" evidence="6">
    <location>
        <position position="1"/>
    </location>
</feature>
<dbReference type="EMBL" id="CAJHNH020000458">
    <property type="protein sequence ID" value="CAG5117813.1"/>
    <property type="molecule type" value="Genomic_DNA"/>
</dbReference>
<dbReference type="PANTHER" id="PTHR30483">
    <property type="entry name" value="LEUCINE-SPECIFIC-BINDING PROTEIN"/>
    <property type="match status" value="1"/>
</dbReference>
<accession>A0A8S3YL55</accession>